<dbReference type="InterPro" id="IPR051011">
    <property type="entry name" value="Metal_resp_trans_reg"/>
</dbReference>
<dbReference type="SMART" id="SM00418">
    <property type="entry name" value="HTH_ARSR"/>
    <property type="match status" value="1"/>
</dbReference>
<dbReference type="PROSITE" id="PS50987">
    <property type="entry name" value="HTH_ARSR_2"/>
    <property type="match status" value="1"/>
</dbReference>
<dbReference type="GO" id="GO:0003700">
    <property type="term" value="F:DNA-binding transcription factor activity"/>
    <property type="evidence" value="ECO:0007669"/>
    <property type="project" value="InterPro"/>
</dbReference>
<dbReference type="RefSeq" id="WP_094324953.1">
    <property type="nucleotide sequence ID" value="NZ_CP022347.1"/>
</dbReference>
<evidence type="ECO:0000313" key="5">
    <source>
        <dbReference type="EMBL" id="ASQ30174.1"/>
    </source>
</evidence>
<reference evidence="5 6" key="1">
    <citation type="submission" date="2017-07" db="EMBL/GenBank/DDBJ databases">
        <title>Analysis of two Campylobacter avium genomes and identification of a novel hippuricase gene.</title>
        <authorList>
            <person name="Miller W.G."/>
            <person name="Chapman M.H."/>
            <person name="Yee E."/>
            <person name="Revez J."/>
            <person name="Bono J.L."/>
            <person name="Rossi M."/>
        </authorList>
    </citation>
    <scope>NUCLEOTIDE SEQUENCE [LARGE SCALE GENOMIC DNA]</scope>
    <source>
        <strain evidence="5 6">LMG 24591</strain>
    </source>
</reference>
<dbReference type="SUPFAM" id="SSF46785">
    <property type="entry name" value="Winged helix' DNA-binding domain"/>
    <property type="match status" value="1"/>
</dbReference>
<dbReference type="Proteomes" id="UP000201169">
    <property type="component" value="Chromosome"/>
</dbReference>
<sequence>MHEDLHDEKLQELRKSLESDEIFENLALLFAAFSDSTRLKILSALSKEELCVHELSQILNIKQPSISQHLKLLWQSKIVKKRKVGLHVFYSFDDEHIKRIYKLGVEHAKE</sequence>
<accession>A0A222MVY4</accession>
<dbReference type="KEGG" id="cavi:CAV_0507"/>
<evidence type="ECO:0000259" key="4">
    <source>
        <dbReference type="PROSITE" id="PS50987"/>
    </source>
</evidence>
<evidence type="ECO:0000256" key="2">
    <source>
        <dbReference type="ARBA" id="ARBA00023125"/>
    </source>
</evidence>
<protein>
    <submittedName>
        <fullName evidence="5">Transcriptional regulator, ArsR family</fullName>
    </submittedName>
</protein>
<dbReference type="OrthoDB" id="9810923at2"/>
<dbReference type="Gene3D" id="1.10.10.10">
    <property type="entry name" value="Winged helix-like DNA-binding domain superfamily/Winged helix DNA-binding domain"/>
    <property type="match status" value="1"/>
</dbReference>
<keyword evidence="1" id="KW-0805">Transcription regulation</keyword>
<gene>
    <name evidence="5" type="ORF">CAV_0507</name>
</gene>
<dbReference type="PANTHER" id="PTHR43132:SF6">
    <property type="entry name" value="HTH-TYPE TRANSCRIPTIONAL REPRESSOR CZRA"/>
    <property type="match status" value="1"/>
</dbReference>
<dbReference type="EMBL" id="CP022347">
    <property type="protein sequence ID" value="ASQ30174.1"/>
    <property type="molecule type" value="Genomic_DNA"/>
</dbReference>
<dbReference type="NCBIfam" id="NF033788">
    <property type="entry name" value="HTH_metalloreg"/>
    <property type="match status" value="1"/>
</dbReference>
<dbReference type="InterPro" id="IPR036390">
    <property type="entry name" value="WH_DNA-bd_sf"/>
</dbReference>
<keyword evidence="3" id="KW-0804">Transcription</keyword>
<name>A0A222MVY4_9BACT</name>
<organism evidence="5 6">
    <name type="scientific">Campylobacter avium LMG 24591</name>
    <dbReference type="NCBI Taxonomy" id="522484"/>
    <lineage>
        <taxon>Bacteria</taxon>
        <taxon>Pseudomonadati</taxon>
        <taxon>Campylobacterota</taxon>
        <taxon>Epsilonproteobacteria</taxon>
        <taxon>Campylobacterales</taxon>
        <taxon>Campylobacteraceae</taxon>
        <taxon>Campylobacter</taxon>
    </lineage>
</organism>
<evidence type="ECO:0000256" key="3">
    <source>
        <dbReference type="ARBA" id="ARBA00023163"/>
    </source>
</evidence>
<dbReference type="Pfam" id="PF01022">
    <property type="entry name" value="HTH_5"/>
    <property type="match status" value="1"/>
</dbReference>
<evidence type="ECO:0000256" key="1">
    <source>
        <dbReference type="ARBA" id="ARBA00023015"/>
    </source>
</evidence>
<proteinExistence type="predicted"/>
<dbReference type="PANTHER" id="PTHR43132">
    <property type="entry name" value="ARSENICAL RESISTANCE OPERON REPRESSOR ARSR-RELATED"/>
    <property type="match status" value="1"/>
</dbReference>
<dbReference type="InterPro" id="IPR001845">
    <property type="entry name" value="HTH_ArsR_DNA-bd_dom"/>
</dbReference>
<dbReference type="CDD" id="cd00090">
    <property type="entry name" value="HTH_ARSR"/>
    <property type="match status" value="1"/>
</dbReference>
<keyword evidence="6" id="KW-1185">Reference proteome</keyword>
<feature type="domain" description="HTH arsR-type" evidence="4">
    <location>
        <begin position="18"/>
        <end position="110"/>
    </location>
</feature>
<keyword evidence="2" id="KW-0238">DNA-binding</keyword>
<dbReference type="AlphaFoldDB" id="A0A222MVY4"/>
<dbReference type="InterPro" id="IPR011991">
    <property type="entry name" value="ArsR-like_HTH"/>
</dbReference>
<dbReference type="InterPro" id="IPR036388">
    <property type="entry name" value="WH-like_DNA-bd_sf"/>
</dbReference>
<dbReference type="GO" id="GO:0003677">
    <property type="term" value="F:DNA binding"/>
    <property type="evidence" value="ECO:0007669"/>
    <property type="project" value="UniProtKB-KW"/>
</dbReference>
<evidence type="ECO:0000313" key="6">
    <source>
        <dbReference type="Proteomes" id="UP000201169"/>
    </source>
</evidence>
<dbReference type="PRINTS" id="PR00778">
    <property type="entry name" value="HTHARSR"/>
</dbReference>